<dbReference type="InterPro" id="IPR035908">
    <property type="entry name" value="F0_ATP_A_sf"/>
</dbReference>
<dbReference type="PANTHER" id="PTHR11410">
    <property type="entry name" value="ATP SYNTHASE SUBUNIT A"/>
    <property type="match status" value="1"/>
</dbReference>
<dbReference type="Gene3D" id="1.20.120.220">
    <property type="entry name" value="ATP synthase, F0 complex, subunit A"/>
    <property type="match status" value="1"/>
</dbReference>
<keyword evidence="6" id="KW-0375">Hydrogen ion transport</keyword>
<feature type="transmembrane region" description="Helical" evidence="16">
    <location>
        <begin position="170"/>
        <end position="191"/>
    </location>
</feature>
<dbReference type="AlphaFoldDB" id="F1AWF5"/>
<reference evidence="17" key="1">
    <citation type="journal article" date="2019" name="Mol. Phylogenet. Evol.">
        <title>Complete mitochondrial genome sequence and SNPs of the Korean smelt Hypomesus nipponensis (Osmeriformes, Osmeridae).</title>
        <authorList>
            <person name="Choi S."/>
            <person name="Kim E.B."/>
        </authorList>
    </citation>
    <scope>NUCLEOTIDE SEQUENCE</scope>
</reference>
<keyword evidence="8 16" id="KW-1133">Transmembrane helix</keyword>
<dbReference type="EMBL" id="HM106490">
    <property type="protein sequence ID" value="ADQ12829.1"/>
    <property type="molecule type" value="Genomic_DNA"/>
</dbReference>
<comment type="subunit">
    <text evidence="14">Component of the ATP synthase complex composed at least of ATP5F1A/subunit alpha, ATP5F1B/subunit beta, ATP5MC1/subunit c (homooctomer), MT-ATP6/subunit a, MT-ATP8/subunit 8, ATP5ME/subunit e, ATP5MF/subunit f, ATP5MG/subunit g, ATP5MK/subunit k, ATP5MJ/subunit j, ATP5F1C/subunit gamma, ATP5F1D/subunit delta, ATP5F1E/subunit epsilon, ATP5PF/subunit F6, ATP5PB/subunit b, ATP5PD/subunit d, ATP5PO/subunit OSCP. ATP synthase complex consists of a soluble F(1) head domain (subunits alpha(3) and beta(3)) - the catalytic core - and a membrane F(0) domain - the membrane proton channel (subunits c, a, 8, e, f, g, k and j). These two domains are linked by a central stalk (subunits gamma, delta, and epsilon) rotating inside the F1 region and a stationary peripheral stalk (subunits F6, b, d, and OSCP). Interacts with DNAJC30; interaction is direct.</text>
</comment>
<feature type="transmembrane region" description="Helical" evidence="16">
    <location>
        <begin position="101"/>
        <end position="118"/>
    </location>
</feature>
<evidence type="ECO:0000256" key="8">
    <source>
        <dbReference type="ARBA" id="ARBA00022989"/>
    </source>
</evidence>
<keyword evidence="4" id="KW-0138">CF(0)</keyword>
<keyword evidence="5 16" id="KW-0812">Transmembrane</keyword>
<dbReference type="InterPro" id="IPR023011">
    <property type="entry name" value="ATP_synth_F0_asu_AS"/>
</dbReference>
<feature type="transmembrane region" description="Helical" evidence="16">
    <location>
        <begin position="12"/>
        <end position="31"/>
    </location>
</feature>
<evidence type="ECO:0000256" key="9">
    <source>
        <dbReference type="ARBA" id="ARBA00023065"/>
    </source>
</evidence>
<dbReference type="GO" id="GO:0005743">
    <property type="term" value="C:mitochondrial inner membrane"/>
    <property type="evidence" value="ECO:0007669"/>
    <property type="project" value="UniProtKB-SubCell"/>
</dbReference>
<protein>
    <recommendedName>
        <fullName evidence="15">ATP synthase subunit a</fullName>
    </recommendedName>
</protein>
<comment type="similarity">
    <text evidence="2">Belongs to the ATPase A chain family.</text>
</comment>
<feature type="transmembrane region" description="Helical" evidence="16">
    <location>
        <begin position="138"/>
        <end position="158"/>
    </location>
</feature>
<dbReference type="NCBIfam" id="TIGR01131">
    <property type="entry name" value="ATP_synt_6_or_A"/>
    <property type="match status" value="1"/>
</dbReference>
<comment type="subcellular location">
    <subcellularLocation>
        <location evidence="1 15">Mitochondrion inner membrane</location>
        <topology evidence="1 15">Multi-pass membrane protein</topology>
    </subcellularLocation>
</comment>
<proteinExistence type="inferred from homology"/>
<dbReference type="PANTHER" id="PTHR11410:SF0">
    <property type="entry name" value="ATP SYNTHASE SUBUNIT A"/>
    <property type="match status" value="1"/>
</dbReference>
<evidence type="ECO:0000256" key="10">
    <source>
        <dbReference type="ARBA" id="ARBA00023128"/>
    </source>
</evidence>
<evidence type="ECO:0000256" key="6">
    <source>
        <dbReference type="ARBA" id="ARBA00022781"/>
    </source>
</evidence>
<dbReference type="GO" id="GO:0045259">
    <property type="term" value="C:proton-transporting ATP synthase complex"/>
    <property type="evidence" value="ECO:0007669"/>
    <property type="project" value="UniProtKB-KW"/>
</dbReference>
<dbReference type="GO" id="GO:0046933">
    <property type="term" value="F:proton-transporting ATP synthase activity, rotational mechanism"/>
    <property type="evidence" value="ECO:0007669"/>
    <property type="project" value="TreeGrafter"/>
</dbReference>
<geneLocation type="mitochondrion" evidence="17"/>
<dbReference type="PROSITE" id="PS00449">
    <property type="entry name" value="ATPASE_A"/>
    <property type="match status" value="1"/>
</dbReference>
<evidence type="ECO:0000256" key="1">
    <source>
        <dbReference type="ARBA" id="ARBA00004448"/>
    </source>
</evidence>
<evidence type="ECO:0000256" key="16">
    <source>
        <dbReference type="SAM" id="Phobius"/>
    </source>
</evidence>
<evidence type="ECO:0000256" key="11">
    <source>
        <dbReference type="ARBA" id="ARBA00023136"/>
    </source>
</evidence>
<evidence type="ECO:0000256" key="4">
    <source>
        <dbReference type="ARBA" id="ARBA00022547"/>
    </source>
</evidence>
<dbReference type="CDD" id="cd00310">
    <property type="entry name" value="ATP-synt_Fo_a_6"/>
    <property type="match status" value="1"/>
</dbReference>
<keyword evidence="10 17" id="KW-0496">Mitochondrion</keyword>
<sequence>MALNLFDQFQTPTLLGIPLILISLIMPWMLFPSMSTRLINNRIISVKQLFIKKISQELFNPLNLKAHSWAALYLSLIMFLLYLNILGLLPYTFTPTTQLSLCLGFAIPFWLSTVMIGLSKQPTVALAHLLPEETPAPLIPALIIIETASLMIRPLALGVRLAANLTAGHLLLQLISSATFYLCSSFPILAMTTMATLLLLGILEIAVAVIQAFVFVLLLSLYLQENT</sequence>
<feature type="transmembrane region" description="Helical" evidence="16">
    <location>
        <begin position="197"/>
        <end position="223"/>
    </location>
</feature>
<feature type="transmembrane region" description="Helical" evidence="16">
    <location>
        <begin position="70"/>
        <end position="89"/>
    </location>
</feature>
<evidence type="ECO:0000256" key="3">
    <source>
        <dbReference type="ARBA" id="ARBA00022448"/>
    </source>
</evidence>
<evidence type="ECO:0000256" key="13">
    <source>
        <dbReference type="ARBA" id="ARBA00024169"/>
    </source>
</evidence>
<dbReference type="Pfam" id="PF00119">
    <property type="entry name" value="ATP-synt_A"/>
    <property type="match status" value="1"/>
</dbReference>
<evidence type="ECO:0000256" key="7">
    <source>
        <dbReference type="ARBA" id="ARBA00022792"/>
    </source>
</evidence>
<evidence type="ECO:0000313" key="17">
    <source>
        <dbReference type="EMBL" id="ADQ12829.1"/>
    </source>
</evidence>
<comment type="catalytic activity">
    <reaction evidence="13">
        <text>H(+)(in) = H(+)(out)</text>
        <dbReference type="Rhea" id="RHEA:34979"/>
        <dbReference type="ChEBI" id="CHEBI:15378"/>
    </reaction>
</comment>
<evidence type="ECO:0000256" key="15">
    <source>
        <dbReference type="RuleBase" id="RU004450"/>
    </source>
</evidence>
<gene>
    <name evidence="17" type="primary">ATP6</name>
</gene>
<keyword evidence="3" id="KW-0813">Transport</keyword>
<keyword evidence="11 16" id="KW-0472">Membrane</keyword>
<dbReference type="SUPFAM" id="SSF81336">
    <property type="entry name" value="F1F0 ATP synthase subunit A"/>
    <property type="match status" value="1"/>
</dbReference>
<keyword evidence="9" id="KW-0406">Ion transport</keyword>
<keyword evidence="12" id="KW-0066">ATP synthesis</keyword>
<evidence type="ECO:0000256" key="2">
    <source>
        <dbReference type="ARBA" id="ARBA00006810"/>
    </source>
</evidence>
<accession>F1AWF5</accession>
<evidence type="ECO:0000256" key="5">
    <source>
        <dbReference type="ARBA" id="ARBA00022692"/>
    </source>
</evidence>
<evidence type="ECO:0000256" key="14">
    <source>
        <dbReference type="ARBA" id="ARBA00063051"/>
    </source>
</evidence>
<keyword evidence="7" id="KW-0999">Mitochondrion inner membrane</keyword>
<evidence type="ECO:0000256" key="12">
    <source>
        <dbReference type="ARBA" id="ARBA00023310"/>
    </source>
</evidence>
<dbReference type="PRINTS" id="PR00123">
    <property type="entry name" value="ATPASEA"/>
</dbReference>
<organism evidence="17">
    <name type="scientific">Lepidogalaxias salamandroides</name>
    <name type="common">salamanderfish</name>
    <dbReference type="NCBI Taxonomy" id="89578"/>
    <lineage>
        <taxon>Eukaryota</taxon>
        <taxon>Metazoa</taxon>
        <taxon>Chordata</taxon>
        <taxon>Craniata</taxon>
        <taxon>Vertebrata</taxon>
        <taxon>Euteleostomi</taxon>
        <taxon>Actinopterygii</taxon>
        <taxon>Neopterygii</taxon>
        <taxon>Teleostei</taxon>
        <taxon>Lepidogalaxii</taxon>
        <taxon>Lepidogalaxiiformes</taxon>
        <taxon>Lepidogalaxias</taxon>
    </lineage>
</organism>
<dbReference type="InterPro" id="IPR000568">
    <property type="entry name" value="ATP_synth_F0_asu"/>
</dbReference>
<dbReference type="InterPro" id="IPR045083">
    <property type="entry name" value="ATP_synth_F0_asu_bact/mt"/>
</dbReference>
<name>F1AWF5_9TELE</name>